<proteinExistence type="predicted"/>
<keyword evidence="1" id="KW-0732">Signal</keyword>
<gene>
    <name evidence="2" type="ORF">K469DRAFT_717451</name>
</gene>
<feature type="chain" id="PRO_5025692605" evidence="1">
    <location>
        <begin position="35"/>
        <end position="53"/>
    </location>
</feature>
<feature type="signal peptide" evidence="1">
    <location>
        <begin position="1"/>
        <end position="34"/>
    </location>
</feature>
<name>A0A6A6DI54_9PEZI</name>
<organism evidence="2 3">
    <name type="scientific">Zopfia rhizophila CBS 207.26</name>
    <dbReference type="NCBI Taxonomy" id="1314779"/>
    <lineage>
        <taxon>Eukaryota</taxon>
        <taxon>Fungi</taxon>
        <taxon>Dikarya</taxon>
        <taxon>Ascomycota</taxon>
        <taxon>Pezizomycotina</taxon>
        <taxon>Dothideomycetes</taxon>
        <taxon>Dothideomycetes incertae sedis</taxon>
        <taxon>Zopfiaceae</taxon>
        <taxon>Zopfia</taxon>
    </lineage>
</organism>
<sequence length="53" mass="5733">MISVSSITNLSNFNLILIALSLNCMLSIPASTSATGSATLRYVPPITCEEMRW</sequence>
<evidence type="ECO:0000256" key="1">
    <source>
        <dbReference type="SAM" id="SignalP"/>
    </source>
</evidence>
<dbReference type="AlphaFoldDB" id="A0A6A6DI54"/>
<reference evidence="2" key="1">
    <citation type="journal article" date="2020" name="Stud. Mycol.">
        <title>101 Dothideomycetes genomes: a test case for predicting lifestyles and emergence of pathogens.</title>
        <authorList>
            <person name="Haridas S."/>
            <person name="Albert R."/>
            <person name="Binder M."/>
            <person name="Bloem J."/>
            <person name="Labutti K."/>
            <person name="Salamov A."/>
            <person name="Andreopoulos B."/>
            <person name="Baker S."/>
            <person name="Barry K."/>
            <person name="Bills G."/>
            <person name="Bluhm B."/>
            <person name="Cannon C."/>
            <person name="Castanera R."/>
            <person name="Culley D."/>
            <person name="Daum C."/>
            <person name="Ezra D."/>
            <person name="Gonzalez J."/>
            <person name="Henrissat B."/>
            <person name="Kuo A."/>
            <person name="Liang C."/>
            <person name="Lipzen A."/>
            <person name="Lutzoni F."/>
            <person name="Magnuson J."/>
            <person name="Mondo S."/>
            <person name="Nolan M."/>
            <person name="Ohm R."/>
            <person name="Pangilinan J."/>
            <person name="Park H.-J."/>
            <person name="Ramirez L."/>
            <person name="Alfaro M."/>
            <person name="Sun H."/>
            <person name="Tritt A."/>
            <person name="Yoshinaga Y."/>
            <person name="Zwiers L.-H."/>
            <person name="Turgeon B."/>
            <person name="Goodwin S."/>
            <person name="Spatafora J."/>
            <person name="Crous P."/>
            <person name="Grigoriev I."/>
        </authorList>
    </citation>
    <scope>NUCLEOTIDE SEQUENCE</scope>
    <source>
        <strain evidence="2">CBS 207.26</strain>
    </source>
</reference>
<evidence type="ECO:0000313" key="2">
    <source>
        <dbReference type="EMBL" id="KAF2179177.1"/>
    </source>
</evidence>
<protein>
    <submittedName>
        <fullName evidence="2">Uncharacterized protein</fullName>
    </submittedName>
</protein>
<evidence type="ECO:0000313" key="3">
    <source>
        <dbReference type="Proteomes" id="UP000800200"/>
    </source>
</evidence>
<accession>A0A6A6DI54</accession>
<keyword evidence="3" id="KW-1185">Reference proteome</keyword>
<dbReference type="Proteomes" id="UP000800200">
    <property type="component" value="Unassembled WGS sequence"/>
</dbReference>
<dbReference type="EMBL" id="ML994669">
    <property type="protein sequence ID" value="KAF2179177.1"/>
    <property type="molecule type" value="Genomic_DNA"/>
</dbReference>